<dbReference type="InterPro" id="IPR004812">
    <property type="entry name" value="Efflux_drug-R_Bcr/CmlA"/>
</dbReference>
<feature type="transmembrane region" description="Helical" evidence="8">
    <location>
        <begin position="150"/>
        <end position="175"/>
    </location>
</feature>
<evidence type="ECO:0000256" key="1">
    <source>
        <dbReference type="ARBA" id="ARBA00004651"/>
    </source>
</evidence>
<keyword evidence="5 8" id="KW-0812">Transmembrane</keyword>
<dbReference type="SUPFAM" id="SSF103473">
    <property type="entry name" value="MFS general substrate transporter"/>
    <property type="match status" value="1"/>
</dbReference>
<dbReference type="GO" id="GO:0042910">
    <property type="term" value="F:xenobiotic transmembrane transporter activity"/>
    <property type="evidence" value="ECO:0007669"/>
    <property type="project" value="InterPro"/>
</dbReference>
<dbReference type="NCBIfam" id="TIGR00710">
    <property type="entry name" value="efflux_Bcr_CflA"/>
    <property type="match status" value="1"/>
</dbReference>
<dbReference type="OrthoDB" id="9800416at2"/>
<dbReference type="AlphaFoldDB" id="A0A5B2VGR1"/>
<feature type="transmembrane region" description="Helical" evidence="8">
    <location>
        <begin position="354"/>
        <end position="377"/>
    </location>
</feature>
<name>A0A5B2VGR1_9HYPH</name>
<dbReference type="InterPro" id="IPR036259">
    <property type="entry name" value="MFS_trans_sf"/>
</dbReference>
<evidence type="ECO:0000256" key="4">
    <source>
        <dbReference type="ARBA" id="ARBA00022475"/>
    </source>
</evidence>
<keyword evidence="11" id="KW-1185">Reference proteome</keyword>
<dbReference type="PANTHER" id="PTHR43124">
    <property type="entry name" value="PURINE EFFLUX PUMP PBUE"/>
    <property type="match status" value="1"/>
</dbReference>
<dbReference type="Pfam" id="PF07690">
    <property type="entry name" value="MFS_1"/>
    <property type="match status" value="1"/>
</dbReference>
<feature type="transmembrane region" description="Helical" evidence="8">
    <location>
        <begin position="25"/>
        <end position="52"/>
    </location>
</feature>
<organism evidence="10 11">
    <name type="scientific">Salinarimonas soli</name>
    <dbReference type="NCBI Taxonomy" id="1638099"/>
    <lineage>
        <taxon>Bacteria</taxon>
        <taxon>Pseudomonadati</taxon>
        <taxon>Pseudomonadota</taxon>
        <taxon>Alphaproteobacteria</taxon>
        <taxon>Hyphomicrobiales</taxon>
        <taxon>Salinarimonadaceae</taxon>
        <taxon>Salinarimonas</taxon>
    </lineage>
</organism>
<dbReference type="Proteomes" id="UP000323142">
    <property type="component" value="Unassembled WGS sequence"/>
</dbReference>
<evidence type="ECO:0000256" key="6">
    <source>
        <dbReference type="ARBA" id="ARBA00022989"/>
    </source>
</evidence>
<reference evidence="10 11" key="1">
    <citation type="submission" date="2019-09" db="EMBL/GenBank/DDBJ databases">
        <title>Salinarimonas rosea gen. nov., sp. nov., a new member of the a-2 subgroup of the Proteobacteria.</title>
        <authorList>
            <person name="Liu J."/>
        </authorList>
    </citation>
    <scope>NUCLEOTIDE SEQUENCE [LARGE SCALE GENOMIC DNA]</scope>
    <source>
        <strain evidence="10 11">BN140002</strain>
    </source>
</reference>
<feature type="transmembrane region" description="Helical" evidence="8">
    <location>
        <begin position="261"/>
        <end position="283"/>
    </location>
</feature>
<comment type="subcellular location">
    <subcellularLocation>
        <location evidence="8">Cell inner membrane</location>
        <topology evidence="8">Multi-pass membrane protein</topology>
    </subcellularLocation>
    <subcellularLocation>
        <location evidence="1">Cell membrane</location>
        <topology evidence="1">Multi-pass membrane protein</topology>
    </subcellularLocation>
</comment>
<proteinExistence type="inferred from homology"/>
<gene>
    <name evidence="10" type="ORF">F0L46_05600</name>
</gene>
<dbReference type="PANTHER" id="PTHR43124:SF3">
    <property type="entry name" value="CHLORAMPHENICOL EFFLUX PUMP RV0191"/>
    <property type="match status" value="1"/>
</dbReference>
<dbReference type="GO" id="GO:0005886">
    <property type="term" value="C:plasma membrane"/>
    <property type="evidence" value="ECO:0007669"/>
    <property type="project" value="UniProtKB-SubCell"/>
</dbReference>
<sequence length="411" mass="43043">MDARSPTSDAAPAERRHDPMGFREFVGMIAGLMALNALAIDIMLPALAQIGIALGVQDENTRQVVLSAYLVGFGTGQLLIGSVSDRFGRRSVLIAGLAVYVAAALLCAAAPSFGLLLLGRLVQGLASAAPRVVTTSVVRDCYAGRNMASVMSLAMTVFMAVPVLAPSVGQFIILFASWRAIFAFLTLYGIVMLAWVAARLPETLPPGERRSISPRQVVAAYAEVLGTGRTLGYALAGGTMFGSMFGFLVSSQQIFTGIFGLGAYFSLAFACVALAMSASSFLNSRLVGHYGMRRLSHGAVALFALLSTAMALLAWTGHLSFPPFMLLLGGMMFLIGMVFSNFNALAMEPQGHLAGTAASVIGSVSTLVGATVGYAIGQAYDGTLIPLATGYILLSLLTLAILSVTERGRLF</sequence>
<evidence type="ECO:0000313" key="10">
    <source>
        <dbReference type="EMBL" id="KAA2238301.1"/>
    </source>
</evidence>
<feature type="transmembrane region" description="Helical" evidence="8">
    <location>
        <begin position="64"/>
        <end position="80"/>
    </location>
</feature>
<evidence type="ECO:0000256" key="3">
    <source>
        <dbReference type="ARBA" id="ARBA00022448"/>
    </source>
</evidence>
<comment type="caution">
    <text evidence="8">Lacks conserved residue(s) required for the propagation of feature annotation.</text>
</comment>
<keyword evidence="4" id="KW-1003">Cell membrane</keyword>
<evidence type="ECO:0000259" key="9">
    <source>
        <dbReference type="PROSITE" id="PS50850"/>
    </source>
</evidence>
<keyword evidence="6 8" id="KW-1133">Transmembrane helix</keyword>
<feature type="transmembrane region" description="Helical" evidence="8">
    <location>
        <begin position="92"/>
        <end position="111"/>
    </location>
</feature>
<reference evidence="10 11" key="2">
    <citation type="submission" date="2019-09" db="EMBL/GenBank/DDBJ databases">
        <authorList>
            <person name="Jin C."/>
        </authorList>
    </citation>
    <scope>NUCLEOTIDE SEQUENCE [LARGE SCALE GENOMIC DNA]</scope>
    <source>
        <strain evidence="10 11">BN140002</strain>
    </source>
</reference>
<feature type="domain" description="Major facilitator superfamily (MFS) profile" evidence="9">
    <location>
        <begin position="25"/>
        <end position="406"/>
    </location>
</feature>
<comment type="caution">
    <text evidence="10">The sequence shown here is derived from an EMBL/GenBank/DDBJ whole genome shotgun (WGS) entry which is preliminary data.</text>
</comment>
<protein>
    <recommendedName>
        <fullName evidence="8">Bcr/CflA family efflux transporter</fullName>
    </recommendedName>
</protein>
<dbReference type="InterPro" id="IPR050189">
    <property type="entry name" value="MFS_Efflux_Transporters"/>
</dbReference>
<dbReference type="InterPro" id="IPR011701">
    <property type="entry name" value="MFS"/>
</dbReference>
<dbReference type="InterPro" id="IPR020846">
    <property type="entry name" value="MFS_dom"/>
</dbReference>
<evidence type="ECO:0000256" key="8">
    <source>
        <dbReference type="RuleBase" id="RU365088"/>
    </source>
</evidence>
<keyword evidence="3 8" id="KW-0813">Transport</keyword>
<evidence type="ECO:0000256" key="2">
    <source>
        <dbReference type="ARBA" id="ARBA00006236"/>
    </source>
</evidence>
<dbReference type="RefSeq" id="WP_149816071.1">
    <property type="nucleotide sequence ID" value="NZ_VUOA01000013.1"/>
</dbReference>
<dbReference type="GO" id="GO:1990961">
    <property type="term" value="P:xenobiotic detoxification by transmembrane export across the plasma membrane"/>
    <property type="evidence" value="ECO:0007669"/>
    <property type="project" value="InterPro"/>
</dbReference>
<dbReference type="EMBL" id="VUOA01000013">
    <property type="protein sequence ID" value="KAA2238301.1"/>
    <property type="molecule type" value="Genomic_DNA"/>
</dbReference>
<accession>A0A5B2VGR1</accession>
<keyword evidence="8" id="KW-0997">Cell inner membrane</keyword>
<feature type="transmembrane region" description="Helical" evidence="8">
    <location>
        <begin position="181"/>
        <end position="200"/>
    </location>
</feature>
<dbReference type="PROSITE" id="PS50850">
    <property type="entry name" value="MFS"/>
    <property type="match status" value="1"/>
</dbReference>
<feature type="transmembrane region" description="Helical" evidence="8">
    <location>
        <begin position="321"/>
        <end position="342"/>
    </location>
</feature>
<keyword evidence="7 8" id="KW-0472">Membrane</keyword>
<evidence type="ECO:0000313" key="11">
    <source>
        <dbReference type="Proteomes" id="UP000323142"/>
    </source>
</evidence>
<dbReference type="Gene3D" id="1.20.1720.10">
    <property type="entry name" value="Multidrug resistance protein D"/>
    <property type="match status" value="1"/>
</dbReference>
<dbReference type="CDD" id="cd17320">
    <property type="entry name" value="MFS_MdfA_MDR_like"/>
    <property type="match status" value="1"/>
</dbReference>
<evidence type="ECO:0000256" key="7">
    <source>
        <dbReference type="ARBA" id="ARBA00023136"/>
    </source>
</evidence>
<feature type="transmembrane region" description="Helical" evidence="8">
    <location>
        <begin position="295"/>
        <end position="315"/>
    </location>
</feature>
<comment type="similarity">
    <text evidence="2 8">Belongs to the major facilitator superfamily. Bcr/CmlA family.</text>
</comment>
<dbReference type="FunFam" id="1.20.1720.10:FF:000005">
    <property type="entry name" value="Bcr/CflA family efflux transporter"/>
    <property type="match status" value="1"/>
</dbReference>
<evidence type="ECO:0000256" key="5">
    <source>
        <dbReference type="ARBA" id="ARBA00022692"/>
    </source>
</evidence>
<feature type="transmembrane region" description="Helical" evidence="8">
    <location>
        <begin position="383"/>
        <end position="405"/>
    </location>
</feature>